<dbReference type="Pfam" id="PF03900">
    <property type="entry name" value="Porphobil_deamC"/>
    <property type="match status" value="1"/>
</dbReference>
<dbReference type="EMBL" id="JBHRTN010000018">
    <property type="protein sequence ID" value="MFC3126518.1"/>
    <property type="molecule type" value="Genomic_DNA"/>
</dbReference>
<dbReference type="InterPro" id="IPR022418">
    <property type="entry name" value="Porphobilinogen_deaminase_C"/>
</dbReference>
<dbReference type="Gene3D" id="3.30.160.40">
    <property type="entry name" value="Porphobilinogen deaminase, C-terminal domain"/>
    <property type="match status" value="1"/>
</dbReference>
<dbReference type="PIRSF" id="PIRSF001438">
    <property type="entry name" value="4pyrrol_synth_OHMeBilane_synth"/>
    <property type="match status" value="1"/>
</dbReference>
<protein>
    <recommendedName>
        <fullName evidence="8">Porphobilinogen deaminase</fullName>
        <shortName evidence="8">PBG</shortName>
        <ecNumber evidence="8">2.5.1.61</ecNumber>
    </recommendedName>
    <alternativeName>
        <fullName evidence="8">Hydroxymethylbilane synthase</fullName>
        <shortName evidence="8">HMBS</shortName>
    </alternativeName>
    <alternativeName>
        <fullName evidence="8">Pre-uroporphyrinogen synthase</fullName>
    </alternativeName>
</protein>
<reference evidence="12" key="1">
    <citation type="journal article" date="2019" name="Int. J. Syst. Evol. Microbiol.">
        <title>The Global Catalogue of Microorganisms (GCM) 10K type strain sequencing project: providing services to taxonomists for standard genome sequencing and annotation.</title>
        <authorList>
            <consortium name="The Broad Institute Genomics Platform"/>
            <consortium name="The Broad Institute Genome Sequencing Center for Infectious Disease"/>
            <person name="Wu L."/>
            <person name="Ma J."/>
        </authorList>
    </citation>
    <scope>NUCLEOTIDE SEQUENCE [LARGE SCALE GENOMIC DNA]</scope>
    <source>
        <strain evidence="12">KCTC 52094</strain>
    </source>
</reference>
<comment type="cofactor">
    <cofactor evidence="8">
        <name>dipyrromethane</name>
        <dbReference type="ChEBI" id="CHEBI:60342"/>
    </cofactor>
    <text evidence="8">Binds 1 dipyrromethane group covalently.</text>
</comment>
<sequence>MSSGSATAQPVRAHAHRTLPLRVGTRGSPLALWQTRTFLERVLHFCPVLRNARAFEEHVIATSGDRIQDKRLADIGGKGLFAKEIHEALLDGRIDFAVHSLKDLETEMPPGIVLACAMKREDARDALVLGPGAGELVEGDPYGTVPAGALIGTASLRRQAQLLHARPDLRVEMIRGNVGSRLGKLESGAFHGTLLALAGLRRLGLEHHASVVLDADTMVPAAGQGIVGITVREADGELRELLGGIEDREARAVSRAERALLAALDGSCRTPIGGHARLLPDGRLHLTGLVARPDGSFLLKRSLHGDTADAERLGMELGDSLRADSPADIFG</sequence>
<evidence type="ECO:0000259" key="10">
    <source>
        <dbReference type="Pfam" id="PF03900"/>
    </source>
</evidence>
<organism evidence="11 12">
    <name type="scientific">Teichococcus globiformis</name>
    <dbReference type="NCBI Taxonomy" id="2307229"/>
    <lineage>
        <taxon>Bacteria</taxon>
        <taxon>Pseudomonadati</taxon>
        <taxon>Pseudomonadota</taxon>
        <taxon>Alphaproteobacteria</taxon>
        <taxon>Acetobacterales</taxon>
        <taxon>Roseomonadaceae</taxon>
        <taxon>Roseomonas</taxon>
    </lineage>
</organism>
<dbReference type="Gene3D" id="3.40.190.10">
    <property type="entry name" value="Periplasmic binding protein-like II"/>
    <property type="match status" value="2"/>
</dbReference>
<dbReference type="PANTHER" id="PTHR11557">
    <property type="entry name" value="PORPHOBILINOGEN DEAMINASE"/>
    <property type="match status" value="1"/>
</dbReference>
<comment type="miscellaneous">
    <text evidence="8">The porphobilinogen subunits are added to the dipyrromethane group.</text>
</comment>
<comment type="similarity">
    <text evidence="3 8">Belongs to the HMBS family.</text>
</comment>
<evidence type="ECO:0000256" key="2">
    <source>
        <dbReference type="ARBA" id="ARBA00004735"/>
    </source>
</evidence>
<evidence type="ECO:0000313" key="12">
    <source>
        <dbReference type="Proteomes" id="UP001595593"/>
    </source>
</evidence>
<dbReference type="SUPFAM" id="SSF53850">
    <property type="entry name" value="Periplasmic binding protein-like II"/>
    <property type="match status" value="1"/>
</dbReference>
<evidence type="ECO:0000256" key="5">
    <source>
        <dbReference type="ARBA" id="ARBA00022679"/>
    </source>
</evidence>
<evidence type="ECO:0000256" key="8">
    <source>
        <dbReference type="HAMAP-Rule" id="MF_00260"/>
    </source>
</evidence>
<evidence type="ECO:0000256" key="4">
    <source>
        <dbReference type="ARBA" id="ARBA00011245"/>
    </source>
</evidence>
<comment type="function">
    <text evidence="1 8">Tetrapolymerization of the monopyrrole PBG into the hydroxymethylbilane pre-uroporphyrinogen in several discrete steps.</text>
</comment>
<dbReference type="SUPFAM" id="SSF54782">
    <property type="entry name" value="Porphobilinogen deaminase (hydroxymethylbilane synthase), C-terminal domain"/>
    <property type="match status" value="1"/>
</dbReference>
<accession>A0ABV7G4Q7</accession>
<dbReference type="PROSITE" id="PS00533">
    <property type="entry name" value="PORPHOBILINOGEN_DEAM"/>
    <property type="match status" value="1"/>
</dbReference>
<dbReference type="RefSeq" id="WP_379597899.1">
    <property type="nucleotide sequence ID" value="NZ_JBHRTN010000018.1"/>
</dbReference>
<comment type="catalytic activity">
    <reaction evidence="7 8">
        <text>4 porphobilinogen + H2O = hydroxymethylbilane + 4 NH4(+)</text>
        <dbReference type="Rhea" id="RHEA:13185"/>
        <dbReference type="ChEBI" id="CHEBI:15377"/>
        <dbReference type="ChEBI" id="CHEBI:28938"/>
        <dbReference type="ChEBI" id="CHEBI:57845"/>
        <dbReference type="ChEBI" id="CHEBI:58126"/>
        <dbReference type="EC" id="2.5.1.61"/>
    </reaction>
</comment>
<feature type="domain" description="Porphobilinogen deaminase C-terminal" evidence="10">
    <location>
        <begin position="255"/>
        <end position="322"/>
    </location>
</feature>
<comment type="caution">
    <text evidence="11">The sequence shown here is derived from an EMBL/GenBank/DDBJ whole genome shotgun (WGS) entry which is preliminary data.</text>
</comment>
<dbReference type="InterPro" id="IPR036803">
    <property type="entry name" value="Porphobilinogen_deaminase_C_sf"/>
</dbReference>
<evidence type="ECO:0000256" key="1">
    <source>
        <dbReference type="ARBA" id="ARBA00002869"/>
    </source>
</evidence>
<evidence type="ECO:0000256" key="6">
    <source>
        <dbReference type="ARBA" id="ARBA00023244"/>
    </source>
</evidence>
<dbReference type="GO" id="GO:0004418">
    <property type="term" value="F:hydroxymethylbilane synthase activity"/>
    <property type="evidence" value="ECO:0007669"/>
    <property type="project" value="UniProtKB-EC"/>
</dbReference>
<feature type="modified residue" description="S-(dipyrrolylmethanemethyl)cysteine" evidence="8">
    <location>
        <position position="268"/>
    </location>
</feature>
<comment type="pathway">
    <text evidence="2">Porphyrin-containing compound metabolism; protoporphyrin-IX biosynthesis; coproporphyrinogen-III from 5-aminolevulinate: step 2/4.</text>
</comment>
<name>A0ABV7G4Q7_9PROT</name>
<dbReference type="InterPro" id="IPR022419">
    <property type="entry name" value="Porphobilin_deaminase_cofac_BS"/>
</dbReference>
<keyword evidence="6 8" id="KW-0627">Porphyrin biosynthesis</keyword>
<dbReference type="EC" id="2.5.1.61" evidence="8"/>
<dbReference type="InterPro" id="IPR022417">
    <property type="entry name" value="Porphobilin_deaminase_N"/>
</dbReference>
<evidence type="ECO:0000313" key="11">
    <source>
        <dbReference type="EMBL" id="MFC3126518.1"/>
    </source>
</evidence>
<evidence type="ECO:0000256" key="7">
    <source>
        <dbReference type="ARBA" id="ARBA00048169"/>
    </source>
</evidence>
<comment type="subunit">
    <text evidence="4 8">Monomer.</text>
</comment>
<keyword evidence="5 8" id="KW-0808">Transferase</keyword>
<dbReference type="PRINTS" id="PR00151">
    <property type="entry name" value="PORPHBDMNASE"/>
</dbReference>
<proteinExistence type="inferred from homology"/>
<gene>
    <name evidence="8 11" type="primary">hemC</name>
    <name evidence="11" type="ORF">ACFOD4_15750</name>
</gene>
<keyword evidence="12" id="KW-1185">Reference proteome</keyword>
<dbReference type="InterPro" id="IPR000860">
    <property type="entry name" value="HemC"/>
</dbReference>
<feature type="domain" description="Porphobilinogen deaminase N-terminal" evidence="9">
    <location>
        <begin position="21"/>
        <end position="239"/>
    </location>
</feature>
<dbReference type="NCBIfam" id="TIGR00212">
    <property type="entry name" value="hemC"/>
    <property type="match status" value="1"/>
</dbReference>
<dbReference type="HAMAP" id="MF_00260">
    <property type="entry name" value="Porphobil_deam"/>
    <property type="match status" value="1"/>
</dbReference>
<dbReference type="PANTHER" id="PTHR11557:SF0">
    <property type="entry name" value="PORPHOBILINOGEN DEAMINASE"/>
    <property type="match status" value="1"/>
</dbReference>
<evidence type="ECO:0000256" key="3">
    <source>
        <dbReference type="ARBA" id="ARBA00005638"/>
    </source>
</evidence>
<dbReference type="Proteomes" id="UP001595593">
    <property type="component" value="Unassembled WGS sequence"/>
</dbReference>
<evidence type="ECO:0000259" key="9">
    <source>
        <dbReference type="Pfam" id="PF01379"/>
    </source>
</evidence>
<dbReference type="Pfam" id="PF01379">
    <property type="entry name" value="Porphobil_deam"/>
    <property type="match status" value="1"/>
</dbReference>